<feature type="compositionally biased region" description="Polar residues" evidence="1">
    <location>
        <begin position="466"/>
        <end position="475"/>
    </location>
</feature>
<feature type="compositionally biased region" description="Polar residues" evidence="1">
    <location>
        <begin position="239"/>
        <end position="249"/>
    </location>
</feature>
<feature type="compositionally biased region" description="Polar residues" evidence="1">
    <location>
        <begin position="97"/>
        <end position="116"/>
    </location>
</feature>
<feature type="compositionally biased region" description="Polar residues" evidence="1">
    <location>
        <begin position="55"/>
        <end position="85"/>
    </location>
</feature>
<feature type="region of interest" description="Disordered" evidence="1">
    <location>
        <begin position="1"/>
        <end position="189"/>
    </location>
</feature>
<feature type="region of interest" description="Disordered" evidence="1">
    <location>
        <begin position="578"/>
        <end position="607"/>
    </location>
</feature>
<feature type="compositionally biased region" description="Polar residues" evidence="1">
    <location>
        <begin position="362"/>
        <end position="382"/>
    </location>
</feature>
<feature type="compositionally biased region" description="Polar residues" evidence="1">
    <location>
        <begin position="336"/>
        <end position="348"/>
    </location>
</feature>
<organism evidence="2 3">
    <name type="scientific">Exophiala dermatitidis</name>
    <name type="common">Black yeast-like fungus</name>
    <name type="synonym">Wangiella dermatitidis</name>
    <dbReference type="NCBI Taxonomy" id="5970"/>
    <lineage>
        <taxon>Eukaryota</taxon>
        <taxon>Fungi</taxon>
        <taxon>Dikarya</taxon>
        <taxon>Ascomycota</taxon>
        <taxon>Pezizomycotina</taxon>
        <taxon>Eurotiomycetes</taxon>
        <taxon>Chaetothyriomycetidae</taxon>
        <taxon>Chaetothyriales</taxon>
        <taxon>Herpotrichiellaceae</taxon>
        <taxon>Exophiala</taxon>
    </lineage>
</organism>
<accession>A0AAN6ER22</accession>
<dbReference type="Proteomes" id="UP001161757">
    <property type="component" value="Unassembled WGS sequence"/>
</dbReference>
<dbReference type="EMBL" id="JAJGCB010000013">
    <property type="protein sequence ID" value="KAJ8989629.1"/>
    <property type="molecule type" value="Genomic_DNA"/>
</dbReference>
<comment type="caution">
    <text evidence="2">The sequence shown here is derived from an EMBL/GenBank/DDBJ whole genome shotgun (WGS) entry which is preliminary data.</text>
</comment>
<feature type="region of interest" description="Disordered" evidence="1">
    <location>
        <begin position="217"/>
        <end position="488"/>
    </location>
</feature>
<reference evidence="2" key="1">
    <citation type="submission" date="2023-01" db="EMBL/GenBank/DDBJ databases">
        <title>Exophiala dermititidis isolated from Cystic Fibrosis Patient.</title>
        <authorList>
            <person name="Kurbessoian T."/>
            <person name="Crocker A."/>
            <person name="Murante D."/>
            <person name="Hogan D.A."/>
            <person name="Stajich J.E."/>
        </authorList>
    </citation>
    <scope>NUCLEOTIDE SEQUENCE</scope>
    <source>
        <strain evidence="2">Ex8</strain>
    </source>
</reference>
<feature type="compositionally biased region" description="Pro residues" evidence="1">
    <location>
        <begin position="254"/>
        <end position="265"/>
    </location>
</feature>
<gene>
    <name evidence="2" type="ORF">HRR80_006351</name>
</gene>
<feature type="compositionally biased region" description="Polar residues" evidence="1">
    <location>
        <begin position="26"/>
        <end position="40"/>
    </location>
</feature>
<sequence length="630" mass="66428">MTRRKRTPSPSPASPQKRVAFEIPPSLQQFSTISRSLANSRDSHSAPTSSQASSNGPRQTQPQPRGVSQSSAQAGATLSAGTRTQENARSDMHSQQRHSTGAQSWPQSSLKNNPNLAGSRRVDESGKQQGVNNSFPSSNVVQSREPSANPSTTSPQLRRESMPTRFPAAPEEPPLKPGETPTLATHPNLIAQLVAKKRAENEAMGVRELWARRQAEYRMSKSPASQSLTEPNKDLARIGNQQPPQSRAFSNPLPARPPIQPPVPAYAPYAPAASRIETRAPATENRTAPAVEESGKGTDTSKAPRASGETDSLFGSPFSEFLEKATDNAGLKDGNEPSSAVSAGNSAAPTPVPQGPDAAQSRPASSHQPSETNKPPTGNVTSIPPLFSDKPKGTGTGTGTGPGVQAPTPQNRPYHRGSGNSGPNVSTPQHQNTSMMQRQCQAHATVPSQPPPGQAPRQDVFVMTPSVASSHSSAGATPRRHPYFEQTPTPGGYYKVDFRVSADGTTSTTAIPAGHASLPYGKPLGPPNAGYPGYVMGMMPVYQIQQQPQPMPGQVPVQRPAYGGMAVGPATGTVAPAAAAPVAAAQPSKQQQQQQQHSSGTNVITQADRVAGINMRFKISTQNDFSVPKR</sequence>
<feature type="compositionally biased region" description="Low complexity" evidence="1">
    <location>
        <begin position="578"/>
        <end position="601"/>
    </location>
</feature>
<protein>
    <submittedName>
        <fullName evidence="2">Uncharacterized protein</fullName>
    </submittedName>
</protein>
<evidence type="ECO:0000313" key="2">
    <source>
        <dbReference type="EMBL" id="KAJ8989629.1"/>
    </source>
</evidence>
<dbReference type="AlphaFoldDB" id="A0AAN6ER22"/>
<evidence type="ECO:0000313" key="3">
    <source>
        <dbReference type="Proteomes" id="UP001161757"/>
    </source>
</evidence>
<feature type="compositionally biased region" description="Polar residues" evidence="1">
    <location>
        <begin position="421"/>
        <end position="442"/>
    </location>
</feature>
<proteinExistence type="predicted"/>
<feature type="compositionally biased region" description="Low complexity" evidence="1">
    <location>
        <begin position="45"/>
        <end position="54"/>
    </location>
</feature>
<name>A0AAN6ER22_EXODE</name>
<feature type="compositionally biased region" description="Polar residues" evidence="1">
    <location>
        <begin position="127"/>
        <end position="156"/>
    </location>
</feature>
<evidence type="ECO:0000256" key="1">
    <source>
        <dbReference type="SAM" id="MobiDB-lite"/>
    </source>
</evidence>